<dbReference type="EMBL" id="CARXXK010000001">
    <property type="protein sequence ID" value="CAI6349352.1"/>
    <property type="molecule type" value="Genomic_DNA"/>
</dbReference>
<comment type="similarity">
    <text evidence="3">In the N-terminal section; belongs to the AlaDH/PNT family.</text>
</comment>
<feature type="transmembrane region" description="Helical" evidence="24">
    <location>
        <begin position="462"/>
        <end position="481"/>
    </location>
</feature>
<feature type="domain" description="Alanine dehydrogenase/pyridine nucleotide transhydrogenase N-terminal" evidence="26">
    <location>
        <begin position="41"/>
        <end position="174"/>
    </location>
</feature>
<evidence type="ECO:0000256" key="16">
    <source>
        <dbReference type="ARBA" id="ARBA00023027"/>
    </source>
</evidence>
<feature type="transmembrane region" description="Helical" evidence="24">
    <location>
        <begin position="561"/>
        <end position="578"/>
    </location>
</feature>
<dbReference type="SUPFAM" id="SSF51735">
    <property type="entry name" value="NAD(P)-binding Rossmann-fold domains"/>
    <property type="match status" value="1"/>
</dbReference>
<evidence type="ECO:0000313" key="28">
    <source>
        <dbReference type="Proteomes" id="UP001160148"/>
    </source>
</evidence>
<feature type="transmembrane region" description="Helical" evidence="24">
    <location>
        <begin position="668"/>
        <end position="687"/>
    </location>
</feature>
<evidence type="ECO:0000256" key="22">
    <source>
        <dbReference type="ARBA" id="ARBA00074145"/>
    </source>
</evidence>
<comment type="function">
    <text evidence="20">The transhydrogenation between NADH and NADP is coupled to respiration and ATP hydrolysis and functions as a proton pump across the membrane. May play a role in reactive oxygen species (ROS) detoxification in the adrenal gland.</text>
</comment>
<dbReference type="GO" id="GO:0050661">
    <property type="term" value="F:NADP binding"/>
    <property type="evidence" value="ECO:0007669"/>
    <property type="project" value="TreeGrafter"/>
</dbReference>
<dbReference type="PANTHER" id="PTHR10160:SF19">
    <property type="entry name" value="PROTON-TRANSLOCATING NAD(P)(+) TRANSHYDROGENASE"/>
    <property type="match status" value="1"/>
</dbReference>
<keyword evidence="17" id="KW-0496">Mitochondrion</keyword>
<name>A0AAV0W176_9HEMI</name>
<evidence type="ECO:0000256" key="17">
    <source>
        <dbReference type="ARBA" id="ARBA00023128"/>
    </source>
</evidence>
<protein>
    <recommendedName>
        <fullName evidence="22">NAD(P) transhydrogenase, mitochondrial</fullName>
        <ecNumber evidence="5">7.1.1.1</ecNumber>
    </recommendedName>
    <alternativeName>
        <fullName evidence="23">Nicotinamide nucleotide transhydrogenase</fullName>
    </alternativeName>
</protein>
<evidence type="ECO:0000256" key="6">
    <source>
        <dbReference type="ARBA" id="ARBA00022475"/>
    </source>
</evidence>
<keyword evidence="18 24" id="KW-0472">Membrane</keyword>
<feature type="transmembrane region" description="Helical" evidence="24">
    <location>
        <begin position="822"/>
        <end position="842"/>
    </location>
</feature>
<keyword evidence="14 24" id="KW-1133">Transmembrane helix</keyword>
<evidence type="ECO:0000256" key="19">
    <source>
        <dbReference type="ARBA" id="ARBA00048202"/>
    </source>
</evidence>
<accession>A0AAV0W176</accession>
<evidence type="ECO:0000256" key="15">
    <source>
        <dbReference type="ARBA" id="ARBA00022990"/>
    </source>
</evidence>
<keyword evidence="9" id="KW-0547">Nucleotide-binding</keyword>
<dbReference type="InterPro" id="IPR007698">
    <property type="entry name" value="AlaDH/PNT_NAD(H)-bd"/>
</dbReference>
<evidence type="ECO:0000256" key="18">
    <source>
        <dbReference type="ARBA" id="ARBA00023136"/>
    </source>
</evidence>
<feature type="transmembrane region" description="Helical" evidence="24">
    <location>
        <begin position="798"/>
        <end position="816"/>
    </location>
</feature>
<dbReference type="Pfam" id="PF12769">
    <property type="entry name" value="PNTB_4TM"/>
    <property type="match status" value="1"/>
</dbReference>
<keyword evidence="15" id="KW-0007">Acetylation</keyword>
<dbReference type="FunFam" id="3.40.50.720:FF:000028">
    <property type="entry name" value="NAD(P) transhydrogenase subunit alpha"/>
    <property type="match status" value="1"/>
</dbReference>
<dbReference type="GO" id="GO:0008750">
    <property type="term" value="F:proton-translocating NAD(P)+ transhydrogenase activity"/>
    <property type="evidence" value="ECO:0007669"/>
    <property type="project" value="UniProtKB-EC"/>
</dbReference>
<sequence length="1049" mass="111679">MFRLVAGAASRRHSRTVAAVTRGSSSTTAEPRVPYSRLRVGVPKETWSGEKRVALVPSSAELLTKLGWNVKIERNAGAESKFRDRDYELAGAEIVSRENAFDSDVILKVRHPIPNEVPLFKNGSTLVSYFYPTKNHDLIKELAIKKMNVFAMDCMPRISRAQVFDVLSSMSNVAGYRAVIEAANHYPRFLAGQITAAGKSPPAKVFVIGGGVAGLAAIAQAKNMGAIVRAFDTRSAVKEQVESLGAQFLTVSIKEEGSTSEGYSKEMSKEFIEEEMELFAKQLKDVDIVISTALIPGKQAPKLILKEHIKNMKPGSVVVDLAAEAGGNIETTRVGEIYTYNDVVHIGLTDLPSKLPSQSSSLYSNNISKFLLTIGSDKQFWINLEDDVIRGSIILKSGVLLWPPPPPPPPQLELPKESKMVSKQVEIVPVDHLSKHLKDSLAVTTGLGSLLAFGAVSPNHHFSIMASTFSLASIAGYYTVWDVTPALHSPLMSVTNAISGITAVGGLLLMGGSYYPTDTVQGLAASAALLSFINVFGGFVVTQRMLQMFKRPGDPPEYNALYLIPASVFFGGYTWGIMNGLPEIHNFAALGSSLCCIGAIASLSSQKTARFGNNLGIIGVSGGIASTLGYIAPSTEVLTQMILCTGLGGAIGSIVAKRIQITDLPQLVAGFHSLVGLAAVLTCLATFMHDFPLFATDPTANVIKTSLFLGSSIGGITFSGSLIAYGKLQGILASTPLLLPGRHTINMGLLAGNLASMAYFYYDPSMFGGLASLSSATAFSAALGLSLTSSIGGADMPVVITVLNSYSGWALCAEGFMLNNNLMTIVGALIGSSGAILSYIMCKAMNRSLTSVILGGFGNKPVKSTTQETISGTHSETNVDQVADLLINSQNIIITPGYGLCVAKAQYPLADMVSILKKSGKTVRFGIHPVAGRMPGQLNVLLAEAGIPYEDMLEMDEINDDFNKTDLVLVVGANDIVNSGAEDDPNSVIAGMPVLKVWNANQVIVMKRSLGFGYAAVENPIFYKPNTNMLLGDAKTTCEQLLAKIKDKQ</sequence>
<evidence type="ECO:0000256" key="20">
    <source>
        <dbReference type="ARBA" id="ARBA00054910"/>
    </source>
</evidence>
<dbReference type="CDD" id="cd05304">
    <property type="entry name" value="Rubrum_tdh"/>
    <property type="match status" value="1"/>
</dbReference>
<evidence type="ECO:0000256" key="21">
    <source>
        <dbReference type="ARBA" id="ARBA00061558"/>
    </source>
</evidence>
<dbReference type="PANTHER" id="PTHR10160">
    <property type="entry name" value="NAD(P) TRANSHYDROGENASE"/>
    <property type="match status" value="1"/>
</dbReference>
<dbReference type="InterPro" id="IPR036291">
    <property type="entry name" value="NAD(P)-bd_dom_sf"/>
</dbReference>
<evidence type="ECO:0000256" key="24">
    <source>
        <dbReference type="SAM" id="Phobius"/>
    </source>
</evidence>
<keyword evidence="13" id="KW-1278">Translocase</keyword>
<evidence type="ECO:0000256" key="9">
    <source>
        <dbReference type="ARBA" id="ARBA00022741"/>
    </source>
</evidence>
<comment type="subcellular location">
    <subcellularLocation>
        <location evidence="2">Cell inner membrane</location>
        <topology evidence="2">Multi-pass membrane protein</topology>
    </subcellularLocation>
    <subcellularLocation>
        <location evidence="1">Mitochondrion inner membrane</location>
        <topology evidence="1">Multi-pass membrane protein</topology>
        <orientation evidence="1">Matrix side</orientation>
    </subcellularLocation>
</comment>
<evidence type="ECO:0000256" key="10">
    <source>
        <dbReference type="ARBA" id="ARBA00022792"/>
    </source>
</evidence>
<evidence type="ECO:0000256" key="23">
    <source>
        <dbReference type="ARBA" id="ARBA00079255"/>
    </source>
</evidence>
<organism evidence="27 28">
    <name type="scientific">Macrosiphum euphorbiae</name>
    <name type="common">potato aphid</name>
    <dbReference type="NCBI Taxonomy" id="13131"/>
    <lineage>
        <taxon>Eukaryota</taxon>
        <taxon>Metazoa</taxon>
        <taxon>Ecdysozoa</taxon>
        <taxon>Arthropoda</taxon>
        <taxon>Hexapoda</taxon>
        <taxon>Insecta</taxon>
        <taxon>Pterygota</taxon>
        <taxon>Neoptera</taxon>
        <taxon>Paraneoptera</taxon>
        <taxon>Hemiptera</taxon>
        <taxon>Sternorrhyncha</taxon>
        <taxon>Aphidomorpha</taxon>
        <taxon>Aphidoidea</taxon>
        <taxon>Aphididae</taxon>
        <taxon>Macrosiphini</taxon>
        <taxon>Macrosiphum</taxon>
    </lineage>
</organism>
<dbReference type="SUPFAM" id="SSF52283">
    <property type="entry name" value="Formate/glycerate dehydrogenase catalytic domain-like"/>
    <property type="match status" value="1"/>
</dbReference>
<evidence type="ECO:0000256" key="13">
    <source>
        <dbReference type="ARBA" id="ARBA00022967"/>
    </source>
</evidence>
<evidence type="ECO:0000259" key="26">
    <source>
        <dbReference type="SMART" id="SM01003"/>
    </source>
</evidence>
<evidence type="ECO:0000256" key="2">
    <source>
        <dbReference type="ARBA" id="ARBA00004429"/>
    </source>
</evidence>
<feature type="transmembrane region" description="Helical" evidence="24">
    <location>
        <begin position="745"/>
        <end position="762"/>
    </location>
</feature>
<evidence type="ECO:0000256" key="14">
    <source>
        <dbReference type="ARBA" id="ARBA00022989"/>
    </source>
</evidence>
<comment type="catalytic activity">
    <reaction evidence="19">
        <text>NAD(+) + NADPH + H(+)(in) = NADH + NADP(+) + H(+)(out)</text>
        <dbReference type="Rhea" id="RHEA:47992"/>
        <dbReference type="ChEBI" id="CHEBI:15378"/>
        <dbReference type="ChEBI" id="CHEBI:57540"/>
        <dbReference type="ChEBI" id="CHEBI:57783"/>
        <dbReference type="ChEBI" id="CHEBI:57945"/>
        <dbReference type="ChEBI" id="CHEBI:58349"/>
        <dbReference type="EC" id="7.1.1.1"/>
    </reaction>
</comment>
<feature type="transmembrane region" description="Helical" evidence="24">
    <location>
        <begin position="707"/>
        <end position="725"/>
    </location>
</feature>
<dbReference type="Gene3D" id="3.40.50.720">
    <property type="entry name" value="NAD(P)-binding Rossmann-like Domain"/>
    <property type="match status" value="2"/>
</dbReference>
<feature type="transmembrane region" description="Helical" evidence="24">
    <location>
        <begin position="584"/>
        <end position="603"/>
    </location>
</feature>
<gene>
    <name evidence="27" type="ORF">MEUPH1_LOCUS5925</name>
</gene>
<keyword evidence="11" id="KW-0521">NADP</keyword>
<dbReference type="InterPro" id="IPR026255">
    <property type="entry name" value="NADP_transhyd_a"/>
</dbReference>
<dbReference type="InterPro" id="IPR034300">
    <property type="entry name" value="PNTB-like"/>
</dbReference>
<comment type="subunit">
    <text evidence="4">Homodimer.</text>
</comment>
<keyword evidence="28" id="KW-1185">Reference proteome</keyword>
<proteinExistence type="inferred from homology"/>
<dbReference type="NCBIfam" id="TIGR00561">
    <property type="entry name" value="pntA"/>
    <property type="match status" value="1"/>
</dbReference>
<keyword evidence="16" id="KW-0520">NAD</keyword>
<evidence type="ECO:0000313" key="27">
    <source>
        <dbReference type="EMBL" id="CAI6349352.1"/>
    </source>
</evidence>
<comment type="similarity">
    <text evidence="21">In the C-terminal section; belongs to the PNT beta subunit family.</text>
</comment>
<evidence type="ECO:0000256" key="5">
    <source>
        <dbReference type="ARBA" id="ARBA00012943"/>
    </source>
</evidence>
<dbReference type="Pfam" id="PF02233">
    <property type="entry name" value="PNTB"/>
    <property type="match status" value="1"/>
</dbReference>
<dbReference type="Gene3D" id="3.40.50.1220">
    <property type="entry name" value="TPP-binding domain"/>
    <property type="match status" value="1"/>
</dbReference>
<dbReference type="InterPro" id="IPR007886">
    <property type="entry name" value="AlaDH/PNT_N"/>
</dbReference>
<dbReference type="SUPFAM" id="SSF52467">
    <property type="entry name" value="DHS-like NAD/FAD-binding domain"/>
    <property type="match status" value="1"/>
</dbReference>
<dbReference type="SMART" id="SM01003">
    <property type="entry name" value="AlaDh_PNT_N"/>
    <property type="match status" value="1"/>
</dbReference>
<keyword evidence="10" id="KW-0999">Mitochondrion inner membrane</keyword>
<dbReference type="GO" id="GO:0005743">
    <property type="term" value="C:mitochondrial inner membrane"/>
    <property type="evidence" value="ECO:0007669"/>
    <property type="project" value="UniProtKB-SubCell"/>
</dbReference>
<dbReference type="GO" id="GO:0005886">
    <property type="term" value="C:plasma membrane"/>
    <property type="evidence" value="ECO:0007669"/>
    <property type="project" value="UniProtKB-SubCell"/>
</dbReference>
<feature type="transmembrane region" description="Helical" evidence="24">
    <location>
        <begin position="638"/>
        <end position="656"/>
    </location>
</feature>
<keyword evidence="12" id="KW-0809">Transit peptide</keyword>
<feature type="transmembrane region" description="Helical" evidence="24">
    <location>
        <begin position="493"/>
        <end position="515"/>
    </location>
</feature>
<evidence type="ECO:0000259" key="25">
    <source>
        <dbReference type="SMART" id="SM01002"/>
    </source>
</evidence>
<reference evidence="27 28" key="1">
    <citation type="submission" date="2023-01" db="EMBL/GenBank/DDBJ databases">
        <authorList>
            <person name="Whitehead M."/>
        </authorList>
    </citation>
    <scope>NUCLEOTIDE SEQUENCE [LARGE SCALE GENOMIC DNA]</scope>
</reference>
<dbReference type="NCBIfam" id="NF006942">
    <property type="entry name" value="PRK09424.1"/>
    <property type="match status" value="1"/>
</dbReference>
<dbReference type="SMART" id="SM01002">
    <property type="entry name" value="AlaDh_PNT_C"/>
    <property type="match status" value="1"/>
</dbReference>
<dbReference type="EC" id="7.1.1.1" evidence="5"/>
<comment type="caution">
    <text evidence="27">The sequence shown here is derived from an EMBL/GenBank/DDBJ whole genome shotgun (WGS) entry which is preliminary data.</text>
</comment>
<dbReference type="AlphaFoldDB" id="A0AAV0W176"/>
<dbReference type="FunFam" id="3.40.50.1220:FF:000002">
    <property type="entry name" value="NAD(P) transhydrogenase subunit beta"/>
    <property type="match status" value="1"/>
</dbReference>
<dbReference type="InterPro" id="IPR024605">
    <property type="entry name" value="NADP_transhyd_a_C"/>
</dbReference>
<dbReference type="Proteomes" id="UP001160148">
    <property type="component" value="Unassembled WGS sequence"/>
</dbReference>
<evidence type="ECO:0000256" key="8">
    <source>
        <dbReference type="ARBA" id="ARBA00022692"/>
    </source>
</evidence>
<dbReference type="GO" id="GO:0006740">
    <property type="term" value="P:NADPH regeneration"/>
    <property type="evidence" value="ECO:0007669"/>
    <property type="project" value="TreeGrafter"/>
</dbReference>
<evidence type="ECO:0000256" key="3">
    <source>
        <dbReference type="ARBA" id="ARBA00005624"/>
    </source>
</evidence>
<evidence type="ECO:0000256" key="4">
    <source>
        <dbReference type="ARBA" id="ARBA00011738"/>
    </source>
</evidence>
<dbReference type="Pfam" id="PF05222">
    <property type="entry name" value="AlaDh_PNT_N"/>
    <property type="match status" value="1"/>
</dbReference>
<dbReference type="InterPro" id="IPR029035">
    <property type="entry name" value="DHS-like_NAD/FAD-binding_dom"/>
</dbReference>
<evidence type="ECO:0000256" key="7">
    <source>
        <dbReference type="ARBA" id="ARBA00022519"/>
    </source>
</evidence>
<dbReference type="Pfam" id="PF01262">
    <property type="entry name" value="AlaDh_PNT_C"/>
    <property type="match status" value="1"/>
</dbReference>
<evidence type="ECO:0000256" key="1">
    <source>
        <dbReference type="ARBA" id="ARBA00004292"/>
    </source>
</evidence>
<feature type="domain" description="Alanine dehydrogenase/pyridine nucleotide transhydrogenase NAD(H)-binding" evidence="25">
    <location>
        <begin position="183"/>
        <end position="347"/>
    </location>
</feature>
<evidence type="ECO:0000256" key="11">
    <source>
        <dbReference type="ARBA" id="ARBA00022857"/>
    </source>
</evidence>
<feature type="transmembrane region" description="Helical" evidence="24">
    <location>
        <begin position="615"/>
        <end position="632"/>
    </location>
</feature>
<keyword evidence="8 24" id="KW-0812">Transmembrane</keyword>
<feature type="transmembrane region" description="Helical" evidence="24">
    <location>
        <begin position="521"/>
        <end position="541"/>
    </location>
</feature>
<keyword evidence="7" id="KW-0997">Cell inner membrane</keyword>
<keyword evidence="6" id="KW-1003">Cell membrane</keyword>
<evidence type="ECO:0000256" key="12">
    <source>
        <dbReference type="ARBA" id="ARBA00022946"/>
    </source>
</evidence>